<comment type="caution">
    <text evidence="2">The sequence shown here is derived from an EMBL/GenBank/DDBJ whole genome shotgun (WGS) entry which is preliminary data.</text>
</comment>
<dbReference type="Gene3D" id="1.10.443.10">
    <property type="entry name" value="Intergrase catalytic core"/>
    <property type="match status" value="1"/>
</dbReference>
<dbReference type="Proteomes" id="UP000237271">
    <property type="component" value="Unassembled WGS sequence"/>
</dbReference>
<organism evidence="2 3">
    <name type="scientific">Phytophthora palmivora</name>
    <dbReference type="NCBI Taxonomy" id="4796"/>
    <lineage>
        <taxon>Eukaryota</taxon>
        <taxon>Sar</taxon>
        <taxon>Stramenopiles</taxon>
        <taxon>Oomycota</taxon>
        <taxon>Peronosporomycetes</taxon>
        <taxon>Peronosporales</taxon>
        <taxon>Peronosporaceae</taxon>
        <taxon>Phytophthora</taxon>
    </lineage>
</organism>
<dbReference type="SUPFAM" id="SSF56349">
    <property type="entry name" value="DNA breaking-rejoining enzymes"/>
    <property type="match status" value="1"/>
</dbReference>
<reference evidence="2 3" key="1">
    <citation type="journal article" date="2017" name="Genome Biol. Evol.">
        <title>Phytophthora megakarya and P. palmivora, closely related causal agents of cacao black pod rot, underwent increases in genome sizes and gene numbers by different mechanisms.</title>
        <authorList>
            <person name="Ali S.S."/>
            <person name="Shao J."/>
            <person name="Lary D.J."/>
            <person name="Kronmiller B."/>
            <person name="Shen D."/>
            <person name="Strem M.D."/>
            <person name="Amoako-Attah I."/>
            <person name="Akrofi A.Y."/>
            <person name="Begoude B.A."/>
            <person name="Ten Hoopen G.M."/>
            <person name="Coulibaly K."/>
            <person name="Kebe B.I."/>
            <person name="Melnick R.L."/>
            <person name="Guiltinan M.J."/>
            <person name="Tyler B.M."/>
            <person name="Meinhardt L.W."/>
            <person name="Bailey B.A."/>
        </authorList>
    </citation>
    <scope>NUCLEOTIDE SEQUENCE [LARGE SCALE GENOMIC DNA]</scope>
    <source>
        <strain evidence="3">sbr112.9</strain>
    </source>
</reference>
<dbReference type="AlphaFoldDB" id="A0A2P4XWX8"/>
<dbReference type="GO" id="GO:0003677">
    <property type="term" value="F:DNA binding"/>
    <property type="evidence" value="ECO:0007669"/>
    <property type="project" value="InterPro"/>
</dbReference>
<gene>
    <name evidence="2" type="ORF">PHPALM_13572</name>
</gene>
<evidence type="ECO:0000313" key="3">
    <source>
        <dbReference type="Proteomes" id="UP000237271"/>
    </source>
</evidence>
<dbReference type="InterPro" id="IPR052925">
    <property type="entry name" value="Phage_Integrase-like_Recomb"/>
</dbReference>
<dbReference type="InterPro" id="IPR013762">
    <property type="entry name" value="Integrase-like_cat_sf"/>
</dbReference>
<dbReference type="InterPro" id="IPR011010">
    <property type="entry name" value="DNA_brk_join_enz"/>
</dbReference>
<dbReference type="PANTHER" id="PTHR34605:SF4">
    <property type="entry name" value="DNA ADENINE METHYLTRANSFERASE"/>
    <property type="match status" value="1"/>
</dbReference>
<keyword evidence="3" id="KW-1185">Reference proteome</keyword>
<dbReference type="EMBL" id="NCKW01007497">
    <property type="protein sequence ID" value="POM70060.1"/>
    <property type="molecule type" value="Genomic_DNA"/>
</dbReference>
<evidence type="ECO:0008006" key="4">
    <source>
        <dbReference type="Google" id="ProtNLM"/>
    </source>
</evidence>
<dbReference type="PANTHER" id="PTHR34605">
    <property type="entry name" value="PHAGE_INTEGRASE DOMAIN-CONTAINING PROTEIN"/>
    <property type="match status" value="1"/>
</dbReference>
<proteinExistence type="predicted"/>
<protein>
    <recommendedName>
        <fullName evidence="4">Tyr recombinase domain-containing protein</fullName>
    </recommendedName>
</protein>
<accession>A0A2P4XWX8</accession>
<evidence type="ECO:0000256" key="1">
    <source>
        <dbReference type="ARBA" id="ARBA00023172"/>
    </source>
</evidence>
<sequence>MLQWIIRHLDFQQSQHRVIAGAALLGFFFLLRSAEYIAVKRPKALRDVSFRDELGFKTSNPMRAVSVQISLRGKKNDQQGQGEKRVLSRSSHQILCPVFAARLLMDNARSLQLQPEEPICSIKASTMLSAEIMSKVLQAAAKATGEDVTLFSRHSLRRGGATALLSARVDSTAVMLHGRWKSDSYQRYTSYTNESGRFQATRMAFGGSYTSQQPVHRQ</sequence>
<name>A0A2P4XWX8_9STRA</name>
<dbReference type="GO" id="GO:0015074">
    <property type="term" value="P:DNA integration"/>
    <property type="evidence" value="ECO:0007669"/>
    <property type="project" value="InterPro"/>
</dbReference>
<evidence type="ECO:0000313" key="2">
    <source>
        <dbReference type="EMBL" id="POM70060.1"/>
    </source>
</evidence>
<dbReference type="OrthoDB" id="92990at2759"/>
<dbReference type="GO" id="GO:0006310">
    <property type="term" value="P:DNA recombination"/>
    <property type="evidence" value="ECO:0007669"/>
    <property type="project" value="UniProtKB-KW"/>
</dbReference>
<keyword evidence="1" id="KW-0233">DNA recombination</keyword>